<evidence type="ECO:0000256" key="2">
    <source>
        <dbReference type="ARBA" id="ARBA00022723"/>
    </source>
</evidence>
<comment type="miscellaneous">
    <text evidence="7">The active site is located at the dimer interface.</text>
</comment>
<keyword evidence="7" id="KW-0862">Zinc</keyword>
<accession>A0A6N9T7M7</accession>
<feature type="binding site" evidence="7">
    <location>
        <position position="280"/>
    </location>
    <ligand>
        <name>a divalent metal cation</name>
        <dbReference type="ChEBI" id="CHEBI:60240"/>
        <note>ligand shared between dimeric partners</note>
    </ligand>
</feature>
<dbReference type="GO" id="GO:0051287">
    <property type="term" value="F:NAD binding"/>
    <property type="evidence" value="ECO:0007669"/>
    <property type="project" value="InterPro"/>
</dbReference>
<evidence type="ECO:0000256" key="6">
    <source>
        <dbReference type="ARBA" id="ARBA00023096"/>
    </source>
</evidence>
<evidence type="ECO:0000256" key="4">
    <source>
        <dbReference type="ARBA" id="ARBA00023002"/>
    </source>
</evidence>
<dbReference type="GO" id="GO:0008270">
    <property type="term" value="F:zinc ion binding"/>
    <property type="evidence" value="ECO:0007669"/>
    <property type="project" value="UniProtKB-UniRule"/>
</dbReference>
<feature type="binding site" evidence="7">
    <location>
        <position position="288"/>
    </location>
    <ligand>
        <name>substrate</name>
    </ligand>
</feature>
<dbReference type="NCBIfam" id="TIGR00557">
    <property type="entry name" value="pdxA"/>
    <property type="match status" value="1"/>
</dbReference>
<protein>
    <recommendedName>
        <fullName evidence="7">4-hydroxythreonine-4-phosphate dehydrogenase</fullName>
        <ecNumber evidence="7">1.1.1.262</ecNumber>
    </recommendedName>
    <alternativeName>
        <fullName evidence="7">4-(phosphohydroxy)-L-threonine dehydrogenase</fullName>
    </alternativeName>
</protein>
<name>A0A6N9T7M7_9HYPH</name>
<comment type="pathway">
    <text evidence="7">Cofactor biosynthesis; pyridoxine 5'-phosphate biosynthesis; pyridoxine 5'-phosphate from D-erythrose 4-phosphate: step 4/5.</text>
</comment>
<comment type="subunit">
    <text evidence="7">Homodimer.</text>
</comment>
<dbReference type="GO" id="GO:0005737">
    <property type="term" value="C:cytoplasm"/>
    <property type="evidence" value="ECO:0007669"/>
    <property type="project" value="UniProtKB-SubCell"/>
</dbReference>
<keyword evidence="7" id="KW-0170">Cobalt</keyword>
<dbReference type="GO" id="GO:0050897">
    <property type="term" value="F:cobalt ion binding"/>
    <property type="evidence" value="ECO:0007669"/>
    <property type="project" value="UniProtKB-UniRule"/>
</dbReference>
<dbReference type="UniPathway" id="UPA00244">
    <property type="reaction ID" value="UER00312"/>
</dbReference>
<dbReference type="AlphaFoldDB" id="A0A6N9T7M7"/>
<evidence type="ECO:0000313" key="8">
    <source>
        <dbReference type="EMBL" id="NDW07414.1"/>
    </source>
</evidence>
<dbReference type="NCBIfam" id="NF003699">
    <property type="entry name" value="PRK05312.1"/>
    <property type="match status" value="1"/>
</dbReference>
<feature type="binding site" evidence="7">
    <location>
        <position position="146"/>
    </location>
    <ligand>
        <name>substrate</name>
    </ligand>
</feature>
<keyword evidence="3 7" id="KW-0521">NADP</keyword>
<keyword evidence="6 7" id="KW-0664">Pyridoxine biosynthesis</keyword>
<reference evidence="8 9" key="1">
    <citation type="submission" date="2020-01" db="EMBL/GenBank/DDBJ databases">
        <title>Jiella pacifica sp. nov.</title>
        <authorList>
            <person name="Xue Z."/>
            <person name="Zhu S."/>
            <person name="Chen J."/>
            <person name="Yang J."/>
        </authorList>
    </citation>
    <scope>NUCLEOTIDE SEQUENCE [LARGE SCALE GENOMIC DNA]</scope>
    <source>
        <strain evidence="8 9">40Bstr34</strain>
    </source>
</reference>
<feature type="binding site" evidence="7">
    <location>
        <position position="225"/>
    </location>
    <ligand>
        <name>a divalent metal cation</name>
        <dbReference type="ChEBI" id="CHEBI:60240"/>
        <note>ligand shared between dimeric partners</note>
    </ligand>
</feature>
<keyword evidence="2 7" id="KW-0479">Metal-binding</keyword>
<evidence type="ECO:0000256" key="7">
    <source>
        <dbReference type="HAMAP-Rule" id="MF_00536"/>
    </source>
</evidence>
<dbReference type="GO" id="GO:0000287">
    <property type="term" value="F:magnesium ion binding"/>
    <property type="evidence" value="ECO:0007669"/>
    <property type="project" value="UniProtKB-UniRule"/>
</dbReference>
<dbReference type="HAMAP" id="MF_00536">
    <property type="entry name" value="PdxA"/>
    <property type="match status" value="1"/>
</dbReference>
<comment type="function">
    <text evidence="7">Catalyzes the NAD(P)-dependent oxidation of 4-(phosphooxy)-L-threonine (HTP) into 2-amino-3-oxo-4-(phosphooxy)butyric acid which spontaneously decarboxylates to form 3-amino-2-oxopropyl phosphate (AHAP).</text>
</comment>
<feature type="binding site" evidence="7">
    <location>
        <position position="180"/>
    </location>
    <ligand>
        <name>a divalent metal cation</name>
        <dbReference type="ChEBI" id="CHEBI:60240"/>
        <note>ligand shared between dimeric partners</note>
    </ligand>
</feature>
<keyword evidence="9" id="KW-1185">Reference proteome</keyword>
<dbReference type="PANTHER" id="PTHR30004">
    <property type="entry name" value="4-HYDROXYTHREONINE-4-PHOSPHATE DEHYDROGENASE"/>
    <property type="match status" value="1"/>
</dbReference>
<dbReference type="SUPFAM" id="SSF53659">
    <property type="entry name" value="Isocitrate/Isopropylmalate dehydrogenase-like"/>
    <property type="match status" value="1"/>
</dbReference>
<dbReference type="GO" id="GO:0008615">
    <property type="term" value="P:pyridoxine biosynthetic process"/>
    <property type="evidence" value="ECO:0007669"/>
    <property type="project" value="UniProtKB-UniRule"/>
</dbReference>
<evidence type="ECO:0000256" key="1">
    <source>
        <dbReference type="ARBA" id="ARBA00022490"/>
    </source>
</evidence>
<gene>
    <name evidence="7 8" type="primary">pdxA</name>
    <name evidence="8" type="ORF">GTK09_23640</name>
</gene>
<comment type="subcellular location">
    <subcellularLocation>
        <location evidence="7">Cytoplasm</location>
    </subcellularLocation>
</comment>
<evidence type="ECO:0000313" key="9">
    <source>
        <dbReference type="Proteomes" id="UP000469011"/>
    </source>
</evidence>
<dbReference type="InterPro" id="IPR005255">
    <property type="entry name" value="PdxA_fam"/>
</dbReference>
<dbReference type="Proteomes" id="UP000469011">
    <property type="component" value="Unassembled WGS sequence"/>
</dbReference>
<keyword evidence="7" id="KW-0460">Magnesium</keyword>
<dbReference type="Pfam" id="PF04166">
    <property type="entry name" value="PdxA"/>
    <property type="match status" value="1"/>
</dbReference>
<dbReference type="InterPro" id="IPR037510">
    <property type="entry name" value="PdxA"/>
</dbReference>
<dbReference type="RefSeq" id="WP_163465872.1">
    <property type="nucleotide sequence ID" value="NZ_JAAAMG010000029.1"/>
</dbReference>
<evidence type="ECO:0000256" key="5">
    <source>
        <dbReference type="ARBA" id="ARBA00023027"/>
    </source>
</evidence>
<keyword evidence="1 7" id="KW-0963">Cytoplasm</keyword>
<dbReference type="EC" id="1.1.1.262" evidence="7"/>
<comment type="cofactor">
    <cofactor evidence="7">
        <name>Zn(2+)</name>
        <dbReference type="ChEBI" id="CHEBI:29105"/>
    </cofactor>
    <cofactor evidence="7">
        <name>Mg(2+)</name>
        <dbReference type="ChEBI" id="CHEBI:18420"/>
    </cofactor>
    <cofactor evidence="7">
        <name>Co(2+)</name>
        <dbReference type="ChEBI" id="CHEBI:48828"/>
    </cofactor>
    <text evidence="7">Binds 1 divalent metal cation per subunit. Can use ions such as Zn(2+), Mg(2+) or Co(2+).</text>
</comment>
<dbReference type="GO" id="GO:0050570">
    <property type="term" value="F:4-hydroxythreonine-4-phosphate dehydrogenase activity"/>
    <property type="evidence" value="ECO:0007669"/>
    <property type="project" value="UniProtKB-UniRule"/>
</dbReference>
<evidence type="ECO:0000256" key="3">
    <source>
        <dbReference type="ARBA" id="ARBA00022857"/>
    </source>
</evidence>
<dbReference type="EMBL" id="JAAAMG010000029">
    <property type="protein sequence ID" value="NDW07414.1"/>
    <property type="molecule type" value="Genomic_DNA"/>
</dbReference>
<sequence>MIVGGGGGGPAPLAVTLGEPSGVGADIVLMLKAAKAERLPPLFVLADPAMLAARADRLGLTDRIRFEVIAAPEDAAGVDADALALLPLQSRQTETPGTPQPANGAGTIEAIDRGVGFCLDGRASAIVTGPIDKKALYDVGFRHPGHTEYLAELCSRAGAPVMPVMLLTGPQLSCVPVTIHIPLADVPAQLTTELIVATCRITAADYRNRLGIARPRLAVSGLNPHAGEKGAIGREDEAVIRPAVDILKAEGIDAVGPLPADTMFHPPARARYDVAICMYHDQALIPAKTLAFDETVNVTLGLPIIRTSPDHGTAADIAGTGRARPDSFRAAIALAWKMAASEAAAKHR</sequence>
<organism evidence="8 9">
    <name type="scientific">Jiella pacifica</name>
    <dbReference type="NCBI Taxonomy" id="2696469"/>
    <lineage>
        <taxon>Bacteria</taxon>
        <taxon>Pseudomonadati</taxon>
        <taxon>Pseudomonadota</taxon>
        <taxon>Alphaproteobacteria</taxon>
        <taxon>Hyphomicrobiales</taxon>
        <taxon>Aurantimonadaceae</taxon>
        <taxon>Jiella</taxon>
    </lineage>
</organism>
<dbReference type="Gene3D" id="3.40.718.10">
    <property type="entry name" value="Isopropylmalate Dehydrogenase"/>
    <property type="match status" value="1"/>
</dbReference>
<proteinExistence type="inferred from homology"/>
<comment type="similarity">
    <text evidence="7">Belongs to the PdxA family.</text>
</comment>
<keyword evidence="4 7" id="KW-0560">Oxidoreductase</keyword>
<feature type="binding site" evidence="7">
    <location>
        <position position="297"/>
    </location>
    <ligand>
        <name>substrate</name>
    </ligand>
</feature>
<dbReference type="GO" id="GO:0042823">
    <property type="term" value="P:pyridoxal phosphate biosynthetic process"/>
    <property type="evidence" value="ECO:0007669"/>
    <property type="project" value="UniProtKB-UniRule"/>
</dbReference>
<feature type="binding site" evidence="7">
    <location>
        <position position="306"/>
    </location>
    <ligand>
        <name>substrate</name>
    </ligand>
</feature>
<comment type="caution">
    <text evidence="8">The sequence shown here is derived from an EMBL/GenBank/DDBJ whole genome shotgun (WGS) entry which is preliminary data.</text>
</comment>
<feature type="binding site" evidence="7">
    <location>
        <position position="147"/>
    </location>
    <ligand>
        <name>substrate</name>
    </ligand>
</feature>
<dbReference type="PANTHER" id="PTHR30004:SF6">
    <property type="entry name" value="D-THREONATE 4-PHOSPHATE DEHYDROGENASE"/>
    <property type="match status" value="1"/>
</dbReference>
<keyword evidence="5 7" id="KW-0520">NAD</keyword>
<comment type="catalytic activity">
    <reaction evidence="7">
        <text>4-(phosphooxy)-L-threonine + NAD(+) = 3-amino-2-oxopropyl phosphate + CO2 + NADH</text>
        <dbReference type="Rhea" id="RHEA:32275"/>
        <dbReference type="ChEBI" id="CHEBI:16526"/>
        <dbReference type="ChEBI" id="CHEBI:57279"/>
        <dbReference type="ChEBI" id="CHEBI:57540"/>
        <dbReference type="ChEBI" id="CHEBI:57945"/>
        <dbReference type="ChEBI" id="CHEBI:58452"/>
        <dbReference type="EC" id="1.1.1.262"/>
    </reaction>
</comment>